<feature type="domain" description="ABC transporter" evidence="6">
    <location>
        <begin position="19"/>
        <end position="244"/>
    </location>
</feature>
<dbReference type="PROSITE" id="PS50893">
    <property type="entry name" value="ABC_TRANSPORTER_2"/>
    <property type="match status" value="1"/>
</dbReference>
<name>A0A1W1Y595_9MICO</name>
<dbReference type="Proteomes" id="UP000192634">
    <property type="component" value="Unassembled WGS sequence"/>
</dbReference>
<proteinExistence type="inferred from homology"/>
<accession>A0A1W1Y595</accession>
<dbReference type="GO" id="GO:0016887">
    <property type="term" value="F:ATP hydrolysis activity"/>
    <property type="evidence" value="ECO:0007669"/>
    <property type="project" value="InterPro"/>
</dbReference>
<dbReference type="PANTHER" id="PTHR43335:SF4">
    <property type="entry name" value="ABC TRANSPORTER, ATP-BINDING PROTEIN"/>
    <property type="match status" value="1"/>
</dbReference>
<evidence type="ECO:0000313" key="8">
    <source>
        <dbReference type="Proteomes" id="UP000192634"/>
    </source>
</evidence>
<dbReference type="Gene3D" id="3.40.50.300">
    <property type="entry name" value="P-loop containing nucleotide triphosphate hydrolases"/>
    <property type="match status" value="1"/>
</dbReference>
<evidence type="ECO:0000256" key="2">
    <source>
        <dbReference type="ARBA" id="ARBA00022448"/>
    </source>
</evidence>
<dbReference type="PANTHER" id="PTHR43335">
    <property type="entry name" value="ABC TRANSPORTER, ATP-BINDING PROTEIN"/>
    <property type="match status" value="1"/>
</dbReference>
<keyword evidence="3" id="KW-0547">Nucleotide-binding</keyword>
<evidence type="ECO:0000259" key="6">
    <source>
        <dbReference type="PROSITE" id="PS50893"/>
    </source>
</evidence>
<dbReference type="CDD" id="cd03268">
    <property type="entry name" value="ABC_BcrA_bacitracin_resist"/>
    <property type="match status" value="1"/>
</dbReference>
<dbReference type="InterPro" id="IPR003439">
    <property type="entry name" value="ABC_transporter-like_ATP-bd"/>
</dbReference>
<evidence type="ECO:0000313" key="7">
    <source>
        <dbReference type="EMBL" id="SMC31323.1"/>
    </source>
</evidence>
<reference evidence="7 8" key="1">
    <citation type="submission" date="2017-04" db="EMBL/GenBank/DDBJ databases">
        <authorList>
            <person name="Afonso C.L."/>
            <person name="Miller P.J."/>
            <person name="Scott M.A."/>
            <person name="Spackman E."/>
            <person name="Goraichik I."/>
            <person name="Dimitrov K.M."/>
            <person name="Suarez D.L."/>
            <person name="Swayne D.E."/>
        </authorList>
    </citation>
    <scope>NUCLEOTIDE SEQUENCE [LARGE SCALE GENOMIC DNA]</scope>
    <source>
        <strain evidence="7 8">CGMCC 1.12511</strain>
    </source>
</reference>
<dbReference type="SMART" id="SM00382">
    <property type="entry name" value="AAA"/>
    <property type="match status" value="1"/>
</dbReference>
<evidence type="ECO:0000256" key="1">
    <source>
        <dbReference type="ARBA" id="ARBA00005417"/>
    </source>
</evidence>
<dbReference type="AlphaFoldDB" id="A0A1W1Y595"/>
<feature type="compositionally biased region" description="Polar residues" evidence="5">
    <location>
        <begin position="308"/>
        <end position="320"/>
    </location>
</feature>
<dbReference type="GO" id="GO:0005524">
    <property type="term" value="F:ATP binding"/>
    <property type="evidence" value="ECO:0007669"/>
    <property type="project" value="UniProtKB-KW"/>
</dbReference>
<organism evidence="7 8">
    <name type="scientific">Janibacter indicus</name>
    <dbReference type="NCBI Taxonomy" id="857417"/>
    <lineage>
        <taxon>Bacteria</taxon>
        <taxon>Bacillati</taxon>
        <taxon>Actinomycetota</taxon>
        <taxon>Actinomycetes</taxon>
        <taxon>Micrococcales</taxon>
        <taxon>Intrasporangiaceae</taxon>
        <taxon>Janibacter</taxon>
    </lineage>
</organism>
<evidence type="ECO:0000256" key="4">
    <source>
        <dbReference type="ARBA" id="ARBA00022840"/>
    </source>
</evidence>
<protein>
    <submittedName>
        <fullName evidence="7">ABC-2 type transport system ATP-binding protein</fullName>
    </submittedName>
</protein>
<evidence type="ECO:0000256" key="3">
    <source>
        <dbReference type="ARBA" id="ARBA00022741"/>
    </source>
</evidence>
<dbReference type="InterPro" id="IPR003593">
    <property type="entry name" value="AAA+_ATPase"/>
</dbReference>
<comment type="similarity">
    <text evidence="1">Belongs to the ABC transporter superfamily.</text>
</comment>
<dbReference type="InterPro" id="IPR027417">
    <property type="entry name" value="P-loop_NTPase"/>
</dbReference>
<sequence>MVPDHNHEGDVMTTTGARVEVRNLTKRFGGFTAVDDLSFNVEPGRITGFLGPNGAGKTTSLRMLLGLVRQTSGTATIDGKTYRDLDQPLRVVGSALEATNFHPGRSGRDHLRVLAATAGIPDSRVDELLELTGIPAAARKKAGGYSMGMRQRLGLAAALIGDPRLLVLDEPANGLDPEGIRWLRGFLQHLASEGRTILVSSHLLQEIEQTVDDVIIVANGKLVREGTVDELRGNATSLVRTSDADSLVGALRVADVTARVQDDGGIVAETDDLRLVGDVALRAGVPIHELRPLAADLEQLFFTLTEGTNRNLGETGQSAGEQARPMTPVSAPGQEGANQ</sequence>
<dbReference type="SUPFAM" id="SSF52540">
    <property type="entry name" value="P-loop containing nucleoside triphosphate hydrolases"/>
    <property type="match status" value="1"/>
</dbReference>
<dbReference type="Pfam" id="PF00005">
    <property type="entry name" value="ABC_tran"/>
    <property type="match status" value="1"/>
</dbReference>
<evidence type="ECO:0000256" key="5">
    <source>
        <dbReference type="SAM" id="MobiDB-lite"/>
    </source>
</evidence>
<feature type="region of interest" description="Disordered" evidence="5">
    <location>
        <begin position="308"/>
        <end position="339"/>
    </location>
</feature>
<dbReference type="EMBL" id="FWXN01000001">
    <property type="protein sequence ID" value="SMC31323.1"/>
    <property type="molecule type" value="Genomic_DNA"/>
</dbReference>
<keyword evidence="4 7" id="KW-0067">ATP-binding</keyword>
<gene>
    <name evidence="7" type="ORF">SAMN06296429_10159</name>
</gene>
<keyword evidence="2" id="KW-0813">Transport</keyword>